<keyword evidence="14" id="KW-0539">Nucleus</keyword>
<dbReference type="SUPFAM" id="SSF50978">
    <property type="entry name" value="WD40 repeat-like"/>
    <property type="match status" value="1"/>
</dbReference>
<protein>
    <submittedName>
        <fullName evidence="18">Transcription initiation factor TFIID, subunit TAF5</fullName>
    </submittedName>
</protein>
<dbReference type="PROSITE" id="PS50082">
    <property type="entry name" value="WD_REPEATS_2"/>
    <property type="match status" value="6"/>
</dbReference>
<evidence type="ECO:0000256" key="15">
    <source>
        <dbReference type="PROSITE-ProRule" id="PRU00221"/>
    </source>
</evidence>
<dbReference type="GO" id="GO:0005669">
    <property type="term" value="C:transcription factor TFIID complex"/>
    <property type="evidence" value="ECO:0007669"/>
    <property type="project" value="TreeGrafter"/>
</dbReference>
<dbReference type="PANTHER" id="PTHR19879">
    <property type="entry name" value="TRANSCRIPTION INITIATION FACTOR TFIID"/>
    <property type="match status" value="1"/>
</dbReference>
<dbReference type="InterPro" id="IPR036322">
    <property type="entry name" value="WD40_repeat_dom_sf"/>
</dbReference>
<dbReference type="Proteomes" id="UP000304947">
    <property type="component" value="Unassembled WGS sequence"/>
</dbReference>
<evidence type="ECO:0000256" key="13">
    <source>
        <dbReference type="ARBA" id="ARBA00023163"/>
    </source>
</evidence>
<feature type="compositionally biased region" description="Gly residues" evidence="16">
    <location>
        <begin position="1133"/>
        <end position="1145"/>
    </location>
</feature>
<evidence type="ECO:0000256" key="8">
    <source>
        <dbReference type="ARBA" id="ARBA00022840"/>
    </source>
</evidence>
<keyword evidence="5" id="KW-0479">Metal-binding</keyword>
<keyword evidence="10" id="KW-0648">Protein biosynthesis</keyword>
<dbReference type="PROSITE" id="PS50862">
    <property type="entry name" value="AA_TRNA_LIGASE_II"/>
    <property type="match status" value="1"/>
</dbReference>
<dbReference type="SUPFAM" id="SSF160897">
    <property type="entry name" value="Taf5 N-terminal domain-like"/>
    <property type="match status" value="1"/>
</dbReference>
<dbReference type="Pfam" id="PF00400">
    <property type="entry name" value="WD40"/>
    <property type="match status" value="6"/>
</dbReference>
<proteinExistence type="predicted"/>
<feature type="repeat" description="WD" evidence="15">
    <location>
        <begin position="995"/>
        <end position="1038"/>
    </location>
</feature>
<dbReference type="InterPro" id="IPR019775">
    <property type="entry name" value="WD40_repeat_CS"/>
</dbReference>
<dbReference type="CDD" id="cd00496">
    <property type="entry name" value="PheRS_alpha_core"/>
    <property type="match status" value="1"/>
</dbReference>
<dbReference type="SMART" id="SM00320">
    <property type="entry name" value="WD40"/>
    <property type="match status" value="6"/>
</dbReference>
<dbReference type="GO" id="GO:0006432">
    <property type="term" value="P:phenylalanyl-tRNA aminoacylation"/>
    <property type="evidence" value="ECO:0007669"/>
    <property type="project" value="InterPro"/>
</dbReference>
<evidence type="ECO:0000256" key="2">
    <source>
        <dbReference type="ARBA" id="ARBA00004496"/>
    </source>
</evidence>
<dbReference type="Gene3D" id="1.25.40.500">
    <property type="entry name" value="TFIID subunit TAF5, NTD2 domain"/>
    <property type="match status" value="1"/>
</dbReference>
<dbReference type="GO" id="GO:0003743">
    <property type="term" value="F:translation initiation factor activity"/>
    <property type="evidence" value="ECO:0007669"/>
    <property type="project" value="UniProtKB-KW"/>
</dbReference>
<dbReference type="GO" id="GO:0004826">
    <property type="term" value="F:phenylalanine-tRNA ligase activity"/>
    <property type="evidence" value="ECO:0007669"/>
    <property type="project" value="InterPro"/>
</dbReference>
<feature type="region of interest" description="Disordered" evidence="16">
    <location>
        <begin position="1133"/>
        <end position="1154"/>
    </location>
</feature>
<keyword evidence="4" id="KW-0436">Ligase</keyword>
<keyword evidence="13" id="KW-0804">Transcription</keyword>
<feature type="repeat" description="WD" evidence="15">
    <location>
        <begin position="1039"/>
        <end position="1080"/>
    </location>
</feature>
<dbReference type="InterPro" id="IPR004529">
    <property type="entry name" value="Phe-tRNA-synth_IIc_asu"/>
</dbReference>
<evidence type="ECO:0000256" key="12">
    <source>
        <dbReference type="ARBA" id="ARBA00023146"/>
    </source>
</evidence>
<feature type="region of interest" description="Disordered" evidence="16">
    <location>
        <begin position="705"/>
        <end position="724"/>
    </location>
</feature>
<keyword evidence="8" id="KW-0067">ATP-binding</keyword>
<keyword evidence="11" id="KW-0805">Transcription regulation</keyword>
<dbReference type="GO" id="GO:0005737">
    <property type="term" value="C:cytoplasm"/>
    <property type="evidence" value="ECO:0007669"/>
    <property type="project" value="UniProtKB-SubCell"/>
</dbReference>
<evidence type="ECO:0000256" key="10">
    <source>
        <dbReference type="ARBA" id="ARBA00022917"/>
    </source>
</evidence>
<dbReference type="InterPro" id="IPR020472">
    <property type="entry name" value="WD40_PAC1"/>
</dbReference>
<evidence type="ECO:0000256" key="16">
    <source>
        <dbReference type="SAM" id="MobiDB-lite"/>
    </source>
</evidence>
<name>A0A4T0CJU5_AURPU</name>
<dbReference type="GO" id="GO:0006367">
    <property type="term" value="P:transcription initiation at RNA polymerase II promoter"/>
    <property type="evidence" value="ECO:0007669"/>
    <property type="project" value="TreeGrafter"/>
</dbReference>
<dbReference type="GO" id="GO:0016251">
    <property type="term" value="F:RNA polymerase II general transcription initiation factor activity"/>
    <property type="evidence" value="ECO:0007669"/>
    <property type="project" value="TreeGrafter"/>
</dbReference>
<sequence>MPGQRGPVPVLAQAGGRDLTQEVLDLLDTKQSVATESDLPDVGQAEIKAALDRLASRNMVTYETNDQEQVVLTKEGEQIANEGSHEFKVWQAVNSKGQLPLKELPSVVGADSAKVGQGNAFKLKWIKKDGDVLVSLVDSPNDTTRDMLAGVQSSKSLSDNKLLADLKKRKLVTVTKVISYVASKGPKYAKEMPVEHTDLTPEMLESGEWKTANFKPYNFAALGAQQRAGALHPLMKVREEFRKIFFHQGFIEMPTGRFVDTGFWNFDALFVPQQHPARDLQDTFYVSDPVSADFPRADPAADAAMDAMEADAKLYDPRLASTEQPKQDYQKYYDNVRKVHQDGAFGSIGYRYPYNDAETTKLVLRTHTTAVSTYVLHRLAANPRPCRYFSIDRVFRNETVDATHLAEFHQVEGVIADYDLTLGGLMAFLEGFFAKLGISNLRFKPAYNPYTEPSMEVFGYHKGLGKWVEIGNSGMFRPEMLEAMGLPKDLRVYGFGLSLERPTMIKYAVSNIRDLLGHKVDLNFIESAHADSEGRPIIRRAEDAGGEMYEKAYELLLRWVEKSLDIYKDELGRLLWPVFVHSFLKLAAEYFPRQCAVFFKAYREPFEKEHQDDIRALQAISLPEHVQNNHIAKLYRENHYRLTITDLAYSALIQFLEAHDTEGGSVILNILQHHVELRHVDRVASGAERSLARILAKQRGIQDVPAEDEGIPGHNPGSANTDRNAPPVLAKLALAPMPMEADLMEDVKAELQEHDSLHPPAAGRNTLVEEFEQRIKQEPNDDAPSRDQIPFPPSLARDVAMEVQRIKENRDRFKIESRTDGVGPGVSVTMFTYHNTFDSINCIEFSGDEKLAAVGTAESYIRVWSLDNKPLISPLDPPGQQPSSSRRLIGHSGPVYGLSFSPSIALPATAAQSNANADDPQSSPSHPRYLLSCSADSTIRLWSLDTFTNLVVYRSHTSPVWDVKFSPFGHYFVSSGADRTARMWSTAQIAPLRLFVGHDSDVEAISWHPNSAYVFTAAGSPDRSIRMWDVQRGSAVRLFTGHTGNVTSLACAPNGKLVASADDRGEILLWDLATGRLVKRMKGHGRGGIWTLDWSIESTVLVSGGADCTVRVWDVQPPTVSNSNDAKALADGGINGKDGGPGAGGAANNKNKKAKDVVVSPDQISAFPTKKSPVYKVRFTQMNLVMASGAYLP</sequence>
<dbReference type="InterPro" id="IPR006195">
    <property type="entry name" value="aa-tRNA-synth_II"/>
</dbReference>
<dbReference type="GO" id="GO:0005524">
    <property type="term" value="F:ATP binding"/>
    <property type="evidence" value="ECO:0007669"/>
    <property type="project" value="UniProtKB-KW"/>
</dbReference>
<evidence type="ECO:0000256" key="14">
    <source>
        <dbReference type="ARBA" id="ARBA00023242"/>
    </source>
</evidence>
<dbReference type="Pfam" id="PF01409">
    <property type="entry name" value="tRNA-synt_2d"/>
    <property type="match status" value="1"/>
</dbReference>
<dbReference type="PROSITE" id="PS00678">
    <property type="entry name" value="WD_REPEATS_1"/>
    <property type="match status" value="2"/>
</dbReference>
<keyword evidence="7" id="KW-0547">Nucleotide-binding</keyword>
<dbReference type="GO" id="GO:0000049">
    <property type="term" value="F:tRNA binding"/>
    <property type="evidence" value="ECO:0007669"/>
    <property type="project" value="InterPro"/>
</dbReference>
<dbReference type="EMBL" id="QZBU01001561">
    <property type="protein sequence ID" value="TIA48233.1"/>
    <property type="molecule type" value="Genomic_DNA"/>
</dbReference>
<dbReference type="InterPro" id="IPR001680">
    <property type="entry name" value="WD40_rpt"/>
</dbReference>
<evidence type="ECO:0000256" key="4">
    <source>
        <dbReference type="ARBA" id="ARBA00022598"/>
    </source>
</evidence>
<gene>
    <name evidence="18" type="ORF">D6C83_05060</name>
</gene>
<dbReference type="InterPro" id="IPR045864">
    <property type="entry name" value="aa-tRNA-synth_II/BPL/LPL"/>
</dbReference>
<dbReference type="InterPro" id="IPR007582">
    <property type="entry name" value="TFIID_NTD2"/>
</dbReference>
<dbReference type="InterPro" id="IPR040725">
    <property type="entry name" value="PheRS_DBD3"/>
</dbReference>
<feature type="repeat" description="WD" evidence="15">
    <location>
        <begin position="928"/>
        <end position="952"/>
    </location>
</feature>
<feature type="repeat" description="WD" evidence="15">
    <location>
        <begin position="833"/>
        <end position="874"/>
    </location>
</feature>
<dbReference type="FunFam" id="1.10.10.2330:FF:000002">
    <property type="entry name" value="Phenylalanyl-tRNA synthetase alpha chain"/>
    <property type="match status" value="1"/>
</dbReference>
<keyword evidence="18" id="KW-0396">Initiation factor</keyword>
<dbReference type="Gene3D" id="3.30.930.10">
    <property type="entry name" value="Bira Bifunctional Protein, Domain 2"/>
    <property type="match status" value="1"/>
</dbReference>
<evidence type="ECO:0000256" key="5">
    <source>
        <dbReference type="ARBA" id="ARBA00022723"/>
    </source>
</evidence>
<evidence type="ECO:0000256" key="3">
    <source>
        <dbReference type="ARBA" id="ARBA00022574"/>
    </source>
</evidence>
<evidence type="ECO:0000256" key="11">
    <source>
        <dbReference type="ARBA" id="ARBA00023015"/>
    </source>
</evidence>
<dbReference type="PRINTS" id="PR00320">
    <property type="entry name" value="GPROTEINBRPT"/>
</dbReference>
<keyword evidence="3 15" id="KW-0853">WD repeat</keyword>
<dbReference type="CDD" id="cd00200">
    <property type="entry name" value="WD40"/>
    <property type="match status" value="1"/>
</dbReference>
<dbReference type="Gene3D" id="1.10.10.2330">
    <property type="match status" value="1"/>
</dbReference>
<comment type="caution">
    <text evidence="18">The sequence shown here is derived from an EMBL/GenBank/DDBJ whole genome shotgun (WGS) entry which is preliminary data.</text>
</comment>
<dbReference type="CDD" id="cd08044">
    <property type="entry name" value="TAF5_NTD2"/>
    <property type="match status" value="1"/>
</dbReference>
<keyword evidence="9" id="KW-0460">Magnesium</keyword>
<evidence type="ECO:0000256" key="1">
    <source>
        <dbReference type="ARBA" id="ARBA00004123"/>
    </source>
</evidence>
<dbReference type="Gene3D" id="2.130.10.10">
    <property type="entry name" value="YVTN repeat-like/Quinoprotein amine dehydrogenase"/>
    <property type="match status" value="2"/>
</dbReference>
<dbReference type="Gene3D" id="3.30.1370.240">
    <property type="match status" value="1"/>
</dbReference>
<dbReference type="InterPro" id="IPR037264">
    <property type="entry name" value="TFIID_NTD2_sf"/>
</dbReference>
<dbReference type="AlphaFoldDB" id="A0A4T0CJU5"/>
<dbReference type="SUPFAM" id="SSF55681">
    <property type="entry name" value="Class II aaRS and biotin synthetases"/>
    <property type="match status" value="1"/>
</dbReference>
<dbReference type="Pfam" id="PF04494">
    <property type="entry name" value="TFIID_NTD2"/>
    <property type="match status" value="1"/>
</dbReference>
<organism evidence="18 19">
    <name type="scientific">Aureobasidium pullulans</name>
    <name type="common">Black yeast</name>
    <name type="synonym">Pullularia pullulans</name>
    <dbReference type="NCBI Taxonomy" id="5580"/>
    <lineage>
        <taxon>Eukaryota</taxon>
        <taxon>Fungi</taxon>
        <taxon>Dikarya</taxon>
        <taxon>Ascomycota</taxon>
        <taxon>Pezizomycotina</taxon>
        <taxon>Dothideomycetes</taxon>
        <taxon>Dothideomycetidae</taxon>
        <taxon>Dothideales</taxon>
        <taxon>Saccotheciaceae</taxon>
        <taxon>Aureobasidium</taxon>
    </lineage>
</organism>
<evidence type="ECO:0000313" key="19">
    <source>
        <dbReference type="Proteomes" id="UP000304947"/>
    </source>
</evidence>
<feature type="repeat" description="WD" evidence="15">
    <location>
        <begin position="1089"/>
        <end position="1123"/>
    </location>
</feature>
<dbReference type="InterPro" id="IPR002319">
    <property type="entry name" value="Phenylalanyl-tRNA_Synthase"/>
</dbReference>
<keyword evidence="12" id="KW-0030">Aminoacyl-tRNA synthetase</keyword>
<dbReference type="GO" id="GO:0046872">
    <property type="term" value="F:metal ion binding"/>
    <property type="evidence" value="ECO:0007669"/>
    <property type="project" value="UniProtKB-KW"/>
</dbReference>
<dbReference type="NCBIfam" id="TIGR00468">
    <property type="entry name" value="pheS"/>
    <property type="match status" value="1"/>
</dbReference>
<evidence type="ECO:0000256" key="9">
    <source>
        <dbReference type="ARBA" id="ARBA00022842"/>
    </source>
</evidence>
<dbReference type="Pfam" id="PF18553">
    <property type="entry name" value="PheRS_DBD3"/>
    <property type="match status" value="1"/>
</dbReference>
<evidence type="ECO:0000256" key="6">
    <source>
        <dbReference type="ARBA" id="ARBA00022737"/>
    </source>
</evidence>
<dbReference type="PANTHER" id="PTHR19879:SF1">
    <property type="entry name" value="CANNONBALL-RELATED"/>
    <property type="match status" value="1"/>
</dbReference>
<reference evidence="18 19" key="1">
    <citation type="submission" date="2018-10" db="EMBL/GenBank/DDBJ databases">
        <title>Fifty Aureobasidium pullulans genomes reveal a recombining polyextremotolerant generalist.</title>
        <authorList>
            <person name="Gostincar C."/>
            <person name="Turk M."/>
            <person name="Zajc J."/>
            <person name="Gunde-Cimerman N."/>
        </authorList>
    </citation>
    <scope>NUCLEOTIDE SEQUENCE [LARGE SCALE GENOMIC DNA]</scope>
    <source>
        <strain evidence="18 19">EXF-3380</strain>
    </source>
</reference>
<evidence type="ECO:0000313" key="18">
    <source>
        <dbReference type="EMBL" id="TIA48233.1"/>
    </source>
</evidence>
<evidence type="ECO:0000256" key="7">
    <source>
        <dbReference type="ARBA" id="ARBA00022741"/>
    </source>
</evidence>
<feature type="domain" description="Aminoacyl-transfer RNA synthetases class-II family profile" evidence="17">
    <location>
        <begin position="236"/>
        <end position="536"/>
    </location>
</feature>
<evidence type="ECO:0000259" key="17">
    <source>
        <dbReference type="PROSITE" id="PS50862"/>
    </source>
</evidence>
<dbReference type="PROSITE" id="PS50294">
    <property type="entry name" value="WD_REPEATS_REGION"/>
    <property type="match status" value="3"/>
</dbReference>
<dbReference type="InterPro" id="IPR015943">
    <property type="entry name" value="WD40/YVTN_repeat-like_dom_sf"/>
</dbReference>
<accession>A0A4T0CJU5</accession>
<keyword evidence="6" id="KW-0677">Repeat</keyword>
<dbReference type="Gene3D" id="1.10.10.2320">
    <property type="match status" value="1"/>
</dbReference>
<feature type="repeat" description="WD" evidence="15">
    <location>
        <begin position="953"/>
        <end position="985"/>
    </location>
</feature>
<comment type="subcellular location">
    <subcellularLocation>
        <location evidence="2">Cytoplasm</location>
    </subcellularLocation>
    <subcellularLocation>
        <location evidence="1">Nucleus</location>
    </subcellularLocation>
</comment>